<accession>A0ABV6J282</accession>
<evidence type="ECO:0000313" key="1">
    <source>
        <dbReference type="EMBL" id="MFC0389975.1"/>
    </source>
</evidence>
<proteinExistence type="predicted"/>
<dbReference type="Proteomes" id="UP001589818">
    <property type="component" value="Unassembled WGS sequence"/>
</dbReference>
<name>A0ABV6J282_9BACL</name>
<evidence type="ECO:0008006" key="3">
    <source>
        <dbReference type="Google" id="ProtNLM"/>
    </source>
</evidence>
<organism evidence="1 2">
    <name type="scientific">Paenibacillus mendelii</name>
    <dbReference type="NCBI Taxonomy" id="206163"/>
    <lineage>
        <taxon>Bacteria</taxon>
        <taxon>Bacillati</taxon>
        <taxon>Bacillota</taxon>
        <taxon>Bacilli</taxon>
        <taxon>Bacillales</taxon>
        <taxon>Paenibacillaceae</taxon>
        <taxon>Paenibacillus</taxon>
    </lineage>
</organism>
<dbReference type="EMBL" id="JBHLVF010000005">
    <property type="protein sequence ID" value="MFC0389975.1"/>
    <property type="molecule type" value="Genomic_DNA"/>
</dbReference>
<gene>
    <name evidence="1" type="ORF">ACFFJ8_01160</name>
</gene>
<reference evidence="1 2" key="1">
    <citation type="submission" date="2024-09" db="EMBL/GenBank/DDBJ databases">
        <authorList>
            <person name="Sun Q."/>
            <person name="Mori K."/>
        </authorList>
    </citation>
    <scope>NUCLEOTIDE SEQUENCE [LARGE SCALE GENOMIC DNA]</scope>
    <source>
        <strain evidence="1 2">CCM 4839</strain>
    </source>
</reference>
<sequence>MTYDDEGRINYEYEGWSVKISPEQLFAEGQTGYSEAVNFSGDDTRMMALQFSRDENGVITGRVIKLK</sequence>
<protein>
    <recommendedName>
        <fullName evidence="3">Lipocalin-like domain-containing protein</fullName>
    </recommendedName>
</protein>
<evidence type="ECO:0000313" key="2">
    <source>
        <dbReference type="Proteomes" id="UP001589818"/>
    </source>
</evidence>
<keyword evidence="2" id="KW-1185">Reference proteome</keyword>
<dbReference type="RefSeq" id="WP_204822175.1">
    <property type="nucleotide sequence ID" value="NZ_JANHOF010000005.1"/>
</dbReference>
<comment type="caution">
    <text evidence="1">The sequence shown here is derived from an EMBL/GenBank/DDBJ whole genome shotgun (WGS) entry which is preliminary data.</text>
</comment>